<dbReference type="PROSITE" id="PS00787">
    <property type="entry name" value="CHORISMATE_SYNTHASE_1"/>
    <property type="match status" value="1"/>
</dbReference>
<reference evidence="13 14" key="1">
    <citation type="submission" date="2013-11" db="EMBL/GenBank/DDBJ databases">
        <title>Estimation of Helicobacter pylori bacteriophage ecology using H. pylori isolates.</title>
        <authorList>
            <person name="Uchiyama J."/>
            <person name="Takemura-Uchiyama I."/>
            <person name="Ujihara T."/>
            <person name="Matsuzaki S."/>
        </authorList>
    </citation>
    <scope>NUCLEOTIDE SEQUENCE [LARGE SCALE GENOMIC DNA]</scope>
    <source>
        <strain evidence="13 14">NY40</strain>
    </source>
</reference>
<comment type="subunit">
    <text evidence="11">Homotetramer.</text>
</comment>
<keyword evidence="4 11" id="KW-0028">Amino-acid biosynthesis</keyword>
<accession>A0A060PRX5</accession>
<keyword evidence="10 11" id="KW-0456">Lyase</keyword>
<evidence type="ECO:0000256" key="7">
    <source>
        <dbReference type="ARBA" id="ARBA00022827"/>
    </source>
</evidence>
<gene>
    <name evidence="11" type="primary">aroC</name>
    <name evidence="13" type="ORF">NY40_1342</name>
</gene>
<evidence type="ECO:0000313" key="14">
    <source>
        <dbReference type="Proteomes" id="UP000031662"/>
    </source>
</evidence>
<evidence type="ECO:0000256" key="5">
    <source>
        <dbReference type="ARBA" id="ARBA00022630"/>
    </source>
</evidence>
<keyword evidence="8 11" id="KW-0521">NADP</keyword>
<comment type="catalytic activity">
    <reaction evidence="11 12">
        <text>5-O-(1-carboxyvinyl)-3-phosphoshikimate = chorismate + phosphate</text>
        <dbReference type="Rhea" id="RHEA:21020"/>
        <dbReference type="ChEBI" id="CHEBI:29748"/>
        <dbReference type="ChEBI" id="CHEBI:43474"/>
        <dbReference type="ChEBI" id="CHEBI:57701"/>
        <dbReference type="EC" id="4.2.3.5"/>
    </reaction>
</comment>
<dbReference type="Gene3D" id="3.60.150.10">
    <property type="entry name" value="Chorismate synthase AroC"/>
    <property type="match status" value="1"/>
</dbReference>
<dbReference type="EC" id="4.2.3.5" evidence="3 11"/>
<feature type="binding site" evidence="11">
    <location>
        <position position="322"/>
    </location>
    <ligand>
        <name>FMN</name>
        <dbReference type="ChEBI" id="CHEBI:58210"/>
    </ligand>
</feature>
<comment type="function">
    <text evidence="11">Catalyzes the anti-1,4-elimination of the C-3 phosphate and the C-6 proR hydrogen from 5-enolpyruvylshikimate-3-phosphate (EPSP) to yield chorismate, which is the branch point compound that serves as the starting substrate for the three terminal pathways of aromatic amino acid biosynthesis. This reaction introduces a second double bond into the aromatic ring system.</text>
</comment>
<dbReference type="GO" id="GO:0010181">
    <property type="term" value="F:FMN binding"/>
    <property type="evidence" value="ECO:0007669"/>
    <property type="project" value="TreeGrafter"/>
</dbReference>
<evidence type="ECO:0000256" key="9">
    <source>
        <dbReference type="ARBA" id="ARBA00023141"/>
    </source>
</evidence>
<protein>
    <recommendedName>
        <fullName evidence="3 11">Chorismate synthase</fullName>
        <shortName evidence="11">CS</shortName>
        <ecNumber evidence="3 11">4.2.3.5</ecNumber>
    </recommendedName>
    <alternativeName>
        <fullName evidence="11">5-enolpyruvylshikimate-3-phosphate phospholyase</fullName>
    </alternativeName>
</protein>
<feature type="binding site" evidence="11">
    <location>
        <begin position="241"/>
        <end position="242"/>
    </location>
    <ligand>
        <name>FMN</name>
        <dbReference type="ChEBI" id="CHEBI:58210"/>
    </ligand>
</feature>
<dbReference type="FunFam" id="3.60.150.10:FF:000011">
    <property type="entry name" value="Chorismate synthase"/>
    <property type="match status" value="1"/>
</dbReference>
<dbReference type="HOGENOM" id="CLU_034547_0_2_7"/>
<dbReference type="PROSITE" id="PS00788">
    <property type="entry name" value="CHORISMATE_SYNTHASE_2"/>
    <property type="match status" value="1"/>
</dbReference>
<keyword evidence="5 11" id="KW-0285">Flavoprotein</keyword>
<dbReference type="RefSeq" id="WP_041051319.1">
    <property type="nucleotide sequence ID" value="NZ_AP014523.1"/>
</dbReference>
<evidence type="ECO:0000256" key="2">
    <source>
        <dbReference type="ARBA" id="ARBA00008014"/>
    </source>
</evidence>
<evidence type="ECO:0000256" key="11">
    <source>
        <dbReference type="HAMAP-Rule" id="MF_00300"/>
    </source>
</evidence>
<evidence type="ECO:0000256" key="8">
    <source>
        <dbReference type="ARBA" id="ARBA00022857"/>
    </source>
</evidence>
<dbReference type="EMBL" id="AP014523">
    <property type="protein sequence ID" value="BAO98349.1"/>
    <property type="molecule type" value="Genomic_DNA"/>
</dbReference>
<keyword evidence="7 11" id="KW-0274">FAD</keyword>
<evidence type="ECO:0000313" key="13">
    <source>
        <dbReference type="EMBL" id="BAO98349.1"/>
    </source>
</evidence>
<evidence type="ECO:0000256" key="6">
    <source>
        <dbReference type="ARBA" id="ARBA00022643"/>
    </source>
</evidence>
<evidence type="ECO:0000256" key="1">
    <source>
        <dbReference type="ARBA" id="ARBA00005044"/>
    </source>
</evidence>
<dbReference type="Pfam" id="PF01264">
    <property type="entry name" value="Chorismate_synt"/>
    <property type="match status" value="1"/>
</dbReference>
<comment type="similarity">
    <text evidence="2 11 12">Belongs to the chorismate synthase family.</text>
</comment>
<dbReference type="HAMAP" id="MF_00300">
    <property type="entry name" value="Chorismate_synth"/>
    <property type="match status" value="1"/>
</dbReference>
<dbReference type="PROSITE" id="PS00789">
    <property type="entry name" value="CHORISMATE_SYNTHASE_3"/>
    <property type="match status" value="1"/>
</dbReference>
<evidence type="ECO:0000256" key="10">
    <source>
        <dbReference type="ARBA" id="ARBA00023239"/>
    </source>
</evidence>
<dbReference type="GO" id="GO:0008652">
    <property type="term" value="P:amino acid biosynthetic process"/>
    <property type="evidence" value="ECO:0007669"/>
    <property type="project" value="UniProtKB-KW"/>
</dbReference>
<dbReference type="UniPathway" id="UPA00053">
    <property type="reaction ID" value="UER00090"/>
</dbReference>
<dbReference type="Proteomes" id="UP000031662">
    <property type="component" value="Chromosome"/>
</dbReference>
<proteinExistence type="inferred from homology"/>
<evidence type="ECO:0000256" key="4">
    <source>
        <dbReference type="ARBA" id="ARBA00022605"/>
    </source>
</evidence>
<name>A0A060PRX5_HELPX</name>
<dbReference type="GO" id="GO:0009423">
    <property type="term" value="P:chorismate biosynthetic process"/>
    <property type="evidence" value="ECO:0007669"/>
    <property type="project" value="UniProtKB-UniRule"/>
</dbReference>
<dbReference type="CDD" id="cd07304">
    <property type="entry name" value="Chorismate_synthase"/>
    <property type="match status" value="1"/>
</dbReference>
<dbReference type="PIRSF" id="PIRSF001456">
    <property type="entry name" value="Chorismate_synth"/>
    <property type="match status" value="1"/>
</dbReference>
<dbReference type="InterPro" id="IPR035904">
    <property type="entry name" value="Chorismate_synth_AroC_sf"/>
</dbReference>
<keyword evidence="9 11" id="KW-0057">Aromatic amino acid biosynthesis</keyword>
<dbReference type="GO" id="GO:0009073">
    <property type="term" value="P:aromatic amino acid family biosynthetic process"/>
    <property type="evidence" value="ECO:0007669"/>
    <property type="project" value="UniProtKB-KW"/>
</dbReference>
<feature type="binding site" evidence="11">
    <location>
        <position position="281"/>
    </location>
    <ligand>
        <name>FMN</name>
        <dbReference type="ChEBI" id="CHEBI:58210"/>
    </ligand>
</feature>
<evidence type="ECO:0000256" key="12">
    <source>
        <dbReference type="RuleBase" id="RU000605"/>
    </source>
</evidence>
<dbReference type="NCBIfam" id="TIGR00033">
    <property type="entry name" value="aroC"/>
    <property type="match status" value="1"/>
</dbReference>
<feature type="binding site" evidence="11">
    <location>
        <begin position="123"/>
        <end position="125"/>
    </location>
    <ligand>
        <name>FMN</name>
        <dbReference type="ChEBI" id="CHEBI:58210"/>
    </ligand>
</feature>
<evidence type="ECO:0000256" key="3">
    <source>
        <dbReference type="ARBA" id="ARBA00013036"/>
    </source>
</evidence>
<dbReference type="GO" id="GO:0005829">
    <property type="term" value="C:cytosol"/>
    <property type="evidence" value="ECO:0007669"/>
    <property type="project" value="TreeGrafter"/>
</dbReference>
<dbReference type="PANTHER" id="PTHR21085:SF0">
    <property type="entry name" value="CHORISMATE SYNTHASE"/>
    <property type="match status" value="1"/>
</dbReference>
<organism evidence="13 14">
    <name type="scientific">Helicobacter pylori NY40</name>
    <dbReference type="NCBI Taxonomy" id="1426844"/>
    <lineage>
        <taxon>Bacteria</taxon>
        <taxon>Pseudomonadati</taxon>
        <taxon>Campylobacterota</taxon>
        <taxon>Epsilonproteobacteria</taxon>
        <taxon>Campylobacterales</taxon>
        <taxon>Helicobacteraceae</taxon>
        <taxon>Helicobacter</taxon>
    </lineage>
</organism>
<dbReference type="InterPro" id="IPR000453">
    <property type="entry name" value="Chorismate_synth"/>
</dbReference>
<dbReference type="SUPFAM" id="SSF103263">
    <property type="entry name" value="Chorismate synthase, AroC"/>
    <property type="match status" value="1"/>
</dbReference>
<feature type="binding site" evidence="11">
    <location>
        <begin position="296"/>
        <end position="300"/>
    </location>
    <ligand>
        <name>FMN</name>
        <dbReference type="ChEBI" id="CHEBI:58210"/>
    </ligand>
</feature>
<dbReference type="PANTHER" id="PTHR21085">
    <property type="entry name" value="CHORISMATE SYNTHASE"/>
    <property type="match status" value="1"/>
</dbReference>
<dbReference type="NCBIfam" id="NF003793">
    <property type="entry name" value="PRK05382.1"/>
    <property type="match status" value="1"/>
</dbReference>
<comment type="caution">
    <text evidence="11">Lacks conserved residue(s) required for the propagation of feature annotation.</text>
</comment>
<feature type="binding site" evidence="11">
    <location>
        <position position="46"/>
    </location>
    <ligand>
        <name>NADP(+)</name>
        <dbReference type="ChEBI" id="CHEBI:58349"/>
    </ligand>
</feature>
<keyword evidence="6 11" id="KW-0288">FMN</keyword>
<dbReference type="InterPro" id="IPR020541">
    <property type="entry name" value="Chorismate_synthase_CS"/>
</dbReference>
<comment type="pathway">
    <text evidence="1 11 12">Metabolic intermediate biosynthesis; chorismate biosynthesis; chorismate from D-erythrose 4-phosphate and phosphoenolpyruvate: step 7/7.</text>
</comment>
<sequence length="365" mass="40136">MNTLGRFLRLTTFGESHGDVIGGVLDGMPSGIKIDYDLLENEMKRRQGGRNVFITPRKEDDKVEITSGVFEGFSTGTPIGFLIHNQRARSKDYDNIKNLFRPSHADFTYFHKYGIRDFRGGGRSSARESAIRVAAGAFAKMLLREIGIVCESGIIKIGGIEAKNYDFNHALKSEIFALDKEQEEAQKTAIQNAIKNHDSIGGVALIRVRSVKLNQKLPIGLGQGLYAKLDAKIAEAMMGLNGVKAVEIGKGVESSLLKGSEYNDLMNQKGFLSNHSGGVLGGMSNGEEIIVRVHFKPTPSIFQPQQTIDINNNECECLLKGRHDPCIAIRGSVVCESLLSLVLADMVLLNLTSKIEYLKTIYNEN</sequence>
<dbReference type="AlphaFoldDB" id="A0A060PRX5"/>
<comment type="cofactor">
    <cofactor evidence="11 12">
        <name>FMNH2</name>
        <dbReference type="ChEBI" id="CHEBI:57618"/>
    </cofactor>
    <text evidence="11 12">Reduced FMN (FMNH(2)).</text>
</comment>
<dbReference type="GO" id="GO:0004107">
    <property type="term" value="F:chorismate synthase activity"/>
    <property type="evidence" value="ECO:0007669"/>
    <property type="project" value="UniProtKB-UniRule"/>
</dbReference>